<accession>A0A1J5QPM7</accession>
<sequence length="174" mass="18761">MDVVDVVEVAHPRSACAITSVRARTRVYAHATRVRGPTAACAFLHSRARMRVRTTSTTSTTSTKEGPTALSRNLMPGRFQRRNAALTRPANLVGNLWMFPKTYIHKHPQHPQFSVGNGRSQSEPPLACASRTLKGLASFPFSAFSRLSAVLGTFSAARACSIAPIWACKAAPAA</sequence>
<dbReference type="EMBL" id="MLJW01000551">
    <property type="protein sequence ID" value="OIQ85328.1"/>
    <property type="molecule type" value="Genomic_DNA"/>
</dbReference>
<comment type="caution">
    <text evidence="1">The sequence shown here is derived from an EMBL/GenBank/DDBJ whole genome shotgun (WGS) entry which is preliminary data.</text>
</comment>
<proteinExistence type="predicted"/>
<gene>
    <name evidence="1" type="ORF">GALL_328160</name>
</gene>
<protein>
    <submittedName>
        <fullName evidence="1">Uncharacterized protein</fullName>
    </submittedName>
</protein>
<evidence type="ECO:0000313" key="1">
    <source>
        <dbReference type="EMBL" id="OIQ85328.1"/>
    </source>
</evidence>
<dbReference type="AlphaFoldDB" id="A0A1J5QPM7"/>
<name>A0A1J5QPM7_9ZZZZ</name>
<organism evidence="1">
    <name type="scientific">mine drainage metagenome</name>
    <dbReference type="NCBI Taxonomy" id="410659"/>
    <lineage>
        <taxon>unclassified sequences</taxon>
        <taxon>metagenomes</taxon>
        <taxon>ecological metagenomes</taxon>
    </lineage>
</organism>
<reference evidence="1" key="1">
    <citation type="submission" date="2016-10" db="EMBL/GenBank/DDBJ databases">
        <title>Sequence of Gallionella enrichment culture.</title>
        <authorList>
            <person name="Poehlein A."/>
            <person name="Muehling M."/>
            <person name="Daniel R."/>
        </authorList>
    </citation>
    <scope>NUCLEOTIDE SEQUENCE</scope>
</reference>